<dbReference type="RefSeq" id="WP_035665499.1">
    <property type="nucleotide sequence ID" value="NZ_BAUV01000024.1"/>
</dbReference>
<proteinExistence type="predicted"/>
<dbReference type="EMBL" id="BAUV01000024">
    <property type="protein sequence ID" value="GAE35887.1"/>
    <property type="molecule type" value="Genomic_DNA"/>
</dbReference>
<evidence type="ECO:0000313" key="3">
    <source>
        <dbReference type="Proteomes" id="UP000018896"/>
    </source>
</evidence>
<dbReference type="AlphaFoldDB" id="W4QVH0"/>
<reference evidence="2 3" key="1">
    <citation type="journal article" date="2014" name="Genome Announc.">
        <title>Draft Genome Sequences of Three Alkaliphilic Bacillus Strains, Bacillus wakoensis JCM 9140T, Bacillus akibai JCM 9157T, and Bacillus hemicellulosilyticus JCM 9152T.</title>
        <authorList>
            <person name="Yuki M."/>
            <person name="Oshima K."/>
            <person name="Suda W."/>
            <person name="Oshida Y."/>
            <person name="Kitamura K."/>
            <person name="Iida T."/>
            <person name="Hattori M."/>
            <person name="Ohkuma M."/>
        </authorList>
    </citation>
    <scope>NUCLEOTIDE SEQUENCE [LARGE SCALE GENOMIC DNA]</scope>
    <source>
        <strain evidence="2 3">JCM 9157</strain>
    </source>
</reference>
<dbReference type="PIRSF" id="PIRSF021350">
    <property type="entry name" value="UCP021350"/>
    <property type="match status" value="1"/>
</dbReference>
<dbReference type="Pfam" id="PF14493">
    <property type="entry name" value="HTH_40"/>
    <property type="match status" value="1"/>
</dbReference>
<dbReference type="OrthoDB" id="2354672at2"/>
<name>W4QVH0_HALA3</name>
<evidence type="ECO:0000313" key="2">
    <source>
        <dbReference type="EMBL" id="GAE35887.1"/>
    </source>
</evidence>
<comment type="caution">
    <text evidence="2">The sequence shown here is derived from an EMBL/GenBank/DDBJ whole genome shotgun (WGS) entry which is preliminary data.</text>
</comment>
<dbReference type="InterPro" id="IPR029491">
    <property type="entry name" value="Helicase_HTH"/>
</dbReference>
<keyword evidence="3" id="KW-1185">Reference proteome</keyword>
<dbReference type="STRING" id="1236973.JCM9157_3024"/>
<gene>
    <name evidence="2" type="ORF">JCM9157_3024</name>
</gene>
<dbReference type="InterPro" id="IPR008308">
    <property type="entry name" value="YpbB-like"/>
</dbReference>
<dbReference type="Proteomes" id="UP000018896">
    <property type="component" value="Unassembled WGS sequence"/>
</dbReference>
<dbReference type="eggNOG" id="COG4955">
    <property type="taxonomic scope" value="Bacteria"/>
</dbReference>
<organism evidence="2 3">
    <name type="scientific">Halalkalibacter akibai (strain ATCC 43226 / DSM 21942 / CIP 109018 / JCM 9157 / 1139)</name>
    <name type="common">Bacillus akibai</name>
    <dbReference type="NCBI Taxonomy" id="1236973"/>
    <lineage>
        <taxon>Bacteria</taxon>
        <taxon>Bacillati</taxon>
        <taxon>Bacillota</taxon>
        <taxon>Bacilli</taxon>
        <taxon>Bacillales</taxon>
        <taxon>Bacillaceae</taxon>
        <taxon>Halalkalibacter</taxon>
    </lineage>
</organism>
<protein>
    <recommendedName>
        <fullName evidence="1">Helicase Helix-turn-helix domain-containing protein</fullName>
    </recommendedName>
</protein>
<feature type="domain" description="Helicase Helix-turn-helix" evidence="1">
    <location>
        <begin position="255"/>
        <end position="343"/>
    </location>
</feature>
<accession>W4QVH0</accession>
<evidence type="ECO:0000259" key="1">
    <source>
        <dbReference type="Pfam" id="PF14493"/>
    </source>
</evidence>
<sequence length="352" mass="40969">MELRQALICTILHEFNGERSIYGALHLLKGKKSAQTIQDGAFFNLLPYFGLFPTLTRQELEKEVDILIQTGQAVVGETDKVSLTKHGILELQQFHEKHRFLKDLQAWKYNASTEIVWLRIRLFIQTITNVAAGIKGFYPITHHTDIQTWVKQQLVLETDRTNKLAQISKQLTEFLSECTEVQALIFVHQLSGVKQIGLTRQQLSEHLKLSLEEVRIYHIATLHRLFAKLEEEPISFSDLIFFMEGQRQELILTESARQTFTLLKEGHTIGSICEKRKLKKSTVEDHIVELAIQHPQFSIRPFVTTEMEEEIMYWANTLHTSRLREIKEKVTNEISYFMIRLVLARKKVKNET</sequence>